<name>A0A2J7TJD6_METSI</name>
<gene>
    <name evidence="4" type="ORF">CR492_06055</name>
</gene>
<dbReference type="PROSITE" id="PS51371">
    <property type="entry name" value="CBS"/>
    <property type="match status" value="2"/>
</dbReference>
<dbReference type="InterPro" id="IPR000644">
    <property type="entry name" value="CBS_dom"/>
</dbReference>
<dbReference type="SUPFAM" id="SSF54631">
    <property type="entry name" value="CBS-domain pair"/>
    <property type="match status" value="1"/>
</dbReference>
<evidence type="ECO:0000313" key="5">
    <source>
        <dbReference type="Proteomes" id="UP000236286"/>
    </source>
</evidence>
<dbReference type="AlphaFoldDB" id="A0A2J7TJD6"/>
<evidence type="ECO:0000259" key="3">
    <source>
        <dbReference type="PROSITE" id="PS51371"/>
    </source>
</evidence>
<sequence>MTIARILAEKGRNVSTIQPHRTLAEVLQILAIQNIGAVVVTDAEGAVLGILSERDIVRALGRDGAGALADAASKYMTAKVVTTLESECVSTAMEKMTTRRFRHLPVVKEGKLTGLVSIGDLVKFRLAEMEQQHEALKEYIASA</sequence>
<evidence type="ECO:0000256" key="1">
    <source>
        <dbReference type="ARBA" id="ARBA00023122"/>
    </source>
</evidence>
<accession>A0A2J7TJD6</accession>
<dbReference type="PANTHER" id="PTHR43080">
    <property type="entry name" value="CBS DOMAIN-CONTAINING PROTEIN CBSX3, MITOCHONDRIAL"/>
    <property type="match status" value="1"/>
</dbReference>
<dbReference type="InterPro" id="IPR051257">
    <property type="entry name" value="Diverse_CBS-Domain"/>
</dbReference>
<dbReference type="PANTHER" id="PTHR43080:SF2">
    <property type="entry name" value="CBS DOMAIN-CONTAINING PROTEIN"/>
    <property type="match status" value="1"/>
</dbReference>
<evidence type="ECO:0000256" key="2">
    <source>
        <dbReference type="PROSITE-ProRule" id="PRU00703"/>
    </source>
</evidence>
<dbReference type="InterPro" id="IPR046342">
    <property type="entry name" value="CBS_dom_sf"/>
</dbReference>
<dbReference type="OrthoDB" id="9807125at2"/>
<dbReference type="Pfam" id="PF00571">
    <property type="entry name" value="CBS"/>
    <property type="match status" value="2"/>
</dbReference>
<feature type="domain" description="CBS" evidence="3">
    <location>
        <begin position="8"/>
        <end position="68"/>
    </location>
</feature>
<dbReference type="RefSeq" id="WP_102842840.1">
    <property type="nucleotide sequence ID" value="NZ_PDZR01000004.1"/>
</dbReference>
<protein>
    <submittedName>
        <fullName evidence="4">Inosine-5-monophosphate dehydrogenase</fullName>
    </submittedName>
</protein>
<dbReference type="InterPro" id="IPR044725">
    <property type="entry name" value="CBSX3_CBS_dom"/>
</dbReference>
<keyword evidence="1 2" id="KW-0129">CBS domain</keyword>
<organism evidence="4 5">
    <name type="scientific">Methylocella silvestris</name>
    <dbReference type="NCBI Taxonomy" id="199596"/>
    <lineage>
        <taxon>Bacteria</taxon>
        <taxon>Pseudomonadati</taxon>
        <taxon>Pseudomonadota</taxon>
        <taxon>Alphaproteobacteria</taxon>
        <taxon>Hyphomicrobiales</taxon>
        <taxon>Beijerinckiaceae</taxon>
        <taxon>Methylocella</taxon>
    </lineage>
</organism>
<comment type="caution">
    <text evidence="4">The sequence shown here is derived from an EMBL/GenBank/DDBJ whole genome shotgun (WGS) entry which is preliminary data.</text>
</comment>
<feature type="domain" description="CBS" evidence="3">
    <location>
        <begin position="76"/>
        <end position="131"/>
    </location>
</feature>
<reference evidence="4 5" key="1">
    <citation type="submission" date="2017-10" db="EMBL/GenBank/DDBJ databases">
        <title>Genome announcement of Methylocella silvestris TVC from permafrost.</title>
        <authorList>
            <person name="Wang J."/>
            <person name="Geng K."/>
            <person name="Ul-Haque F."/>
            <person name="Crombie A.T."/>
            <person name="Street L.E."/>
            <person name="Wookey P.A."/>
            <person name="Murrell J.C."/>
            <person name="Pratscher J."/>
        </authorList>
    </citation>
    <scope>NUCLEOTIDE SEQUENCE [LARGE SCALE GENOMIC DNA]</scope>
    <source>
        <strain evidence="4 5">TVC</strain>
    </source>
</reference>
<dbReference type="Gene3D" id="3.10.580.10">
    <property type="entry name" value="CBS-domain"/>
    <property type="match status" value="1"/>
</dbReference>
<dbReference type="Proteomes" id="UP000236286">
    <property type="component" value="Unassembled WGS sequence"/>
</dbReference>
<dbReference type="CDD" id="cd04623">
    <property type="entry name" value="CBS_pair_bac_euk"/>
    <property type="match status" value="1"/>
</dbReference>
<dbReference type="SMART" id="SM00116">
    <property type="entry name" value="CBS"/>
    <property type="match status" value="2"/>
</dbReference>
<proteinExistence type="predicted"/>
<dbReference type="EMBL" id="PDZR01000004">
    <property type="protein sequence ID" value="PNG26875.1"/>
    <property type="molecule type" value="Genomic_DNA"/>
</dbReference>
<evidence type="ECO:0000313" key="4">
    <source>
        <dbReference type="EMBL" id="PNG26875.1"/>
    </source>
</evidence>